<evidence type="ECO:0000313" key="3">
    <source>
        <dbReference type="Proteomes" id="UP001501563"/>
    </source>
</evidence>
<gene>
    <name evidence="2" type="ORF">GCM10022207_64690</name>
</gene>
<evidence type="ECO:0000256" key="1">
    <source>
        <dbReference type="SAM" id="MobiDB-lite"/>
    </source>
</evidence>
<protein>
    <submittedName>
        <fullName evidence="2">Uncharacterized protein</fullName>
    </submittedName>
</protein>
<dbReference type="EMBL" id="BAAAZA010000024">
    <property type="protein sequence ID" value="GAA3888285.1"/>
    <property type="molecule type" value="Genomic_DNA"/>
</dbReference>
<evidence type="ECO:0000313" key="2">
    <source>
        <dbReference type="EMBL" id="GAA3888285.1"/>
    </source>
</evidence>
<proteinExistence type="predicted"/>
<name>A0ABP7KUB8_9ACTN</name>
<feature type="region of interest" description="Disordered" evidence="1">
    <location>
        <begin position="68"/>
        <end position="130"/>
    </location>
</feature>
<reference evidence="3" key="1">
    <citation type="journal article" date="2019" name="Int. J. Syst. Evol. Microbiol.">
        <title>The Global Catalogue of Microorganisms (GCM) 10K type strain sequencing project: providing services to taxonomists for standard genome sequencing and annotation.</title>
        <authorList>
            <consortium name="The Broad Institute Genomics Platform"/>
            <consortium name="The Broad Institute Genome Sequencing Center for Infectious Disease"/>
            <person name="Wu L."/>
            <person name="Ma J."/>
        </authorList>
    </citation>
    <scope>NUCLEOTIDE SEQUENCE [LARGE SCALE GENOMIC DNA]</scope>
    <source>
        <strain evidence="3">JCM 16578</strain>
    </source>
</reference>
<comment type="caution">
    <text evidence="2">The sequence shown here is derived from an EMBL/GenBank/DDBJ whole genome shotgun (WGS) entry which is preliminary data.</text>
</comment>
<feature type="compositionally biased region" description="Polar residues" evidence="1">
    <location>
        <begin position="107"/>
        <end position="124"/>
    </location>
</feature>
<dbReference type="Proteomes" id="UP001501563">
    <property type="component" value="Unassembled WGS sequence"/>
</dbReference>
<organism evidence="2 3">
    <name type="scientific">Streptomyces lannensis</name>
    <dbReference type="NCBI Taxonomy" id="766498"/>
    <lineage>
        <taxon>Bacteria</taxon>
        <taxon>Bacillati</taxon>
        <taxon>Actinomycetota</taxon>
        <taxon>Actinomycetes</taxon>
        <taxon>Kitasatosporales</taxon>
        <taxon>Streptomycetaceae</taxon>
        <taxon>Streptomyces</taxon>
    </lineage>
</organism>
<accession>A0ABP7KUB8</accession>
<sequence>MRRVWAWVPLGPTVTGTGLAAYRSYDAPGPGCVRRDPLGLPLPGSGCTLQLALPADSVGVRPADVIRQTRVAQRPPEAVMSDLDRQDGLLPRRRARPQRYIIHRNGGSIQVGPTRSSVRPSSGGATRCVR</sequence>
<keyword evidence="3" id="KW-1185">Reference proteome</keyword>